<keyword evidence="3 9" id="KW-0645">Protease</keyword>
<dbReference type="NCBIfam" id="TIGR00077">
    <property type="entry name" value="lspA"/>
    <property type="match status" value="1"/>
</dbReference>
<keyword evidence="7 9" id="KW-1133">Transmembrane helix</keyword>
<dbReference type="UniPathway" id="UPA00665"/>
<dbReference type="GO" id="GO:0006508">
    <property type="term" value="P:proteolysis"/>
    <property type="evidence" value="ECO:0007669"/>
    <property type="project" value="UniProtKB-KW"/>
</dbReference>
<keyword evidence="6 9" id="KW-0378">Hydrolase</keyword>
<evidence type="ECO:0000256" key="11">
    <source>
        <dbReference type="RuleBase" id="RU004181"/>
    </source>
</evidence>
<dbReference type="PROSITE" id="PS00855">
    <property type="entry name" value="SPASE_II"/>
    <property type="match status" value="1"/>
</dbReference>
<feature type="transmembrane region" description="Helical" evidence="9">
    <location>
        <begin position="140"/>
        <end position="161"/>
    </location>
</feature>
<dbReference type="Proteomes" id="UP000077875">
    <property type="component" value="Chromosome"/>
</dbReference>
<evidence type="ECO:0000256" key="4">
    <source>
        <dbReference type="ARBA" id="ARBA00022692"/>
    </source>
</evidence>
<keyword evidence="5 9" id="KW-0064">Aspartyl protease</keyword>
<evidence type="ECO:0000256" key="3">
    <source>
        <dbReference type="ARBA" id="ARBA00022670"/>
    </source>
</evidence>
<evidence type="ECO:0000256" key="2">
    <source>
        <dbReference type="ARBA" id="ARBA00022475"/>
    </source>
</evidence>
<evidence type="ECO:0000256" key="8">
    <source>
        <dbReference type="ARBA" id="ARBA00023136"/>
    </source>
</evidence>
<dbReference type="HAMAP" id="MF_00161">
    <property type="entry name" value="LspA"/>
    <property type="match status" value="1"/>
</dbReference>
<evidence type="ECO:0000256" key="6">
    <source>
        <dbReference type="ARBA" id="ARBA00022801"/>
    </source>
</evidence>
<sequence length="176" mass="19480">MPDLDKHSLAPMRAPLRWLWLALAVIVVDLGTKALASSLLVYAQPVVVIEGFFDLTLLHNYGAAFSFLADHSGWQRWLFALIAVGAAVGLSVWMSRLKQGETLVAVALALIIGGAVGNLFDRMVHGYVVDFFSFHWRRAYYYPAFNIADSAICVGAVGLIWDALRGRRGRQEEEQS</sequence>
<dbReference type="KEGG" id="haa:A5892_19145"/>
<dbReference type="GO" id="GO:0004190">
    <property type="term" value="F:aspartic-type endopeptidase activity"/>
    <property type="evidence" value="ECO:0007669"/>
    <property type="project" value="UniProtKB-UniRule"/>
</dbReference>
<evidence type="ECO:0000313" key="13">
    <source>
        <dbReference type="Proteomes" id="UP000077875"/>
    </source>
</evidence>
<comment type="similarity">
    <text evidence="1 9 11">Belongs to the peptidase A8 family.</text>
</comment>
<dbReference type="PRINTS" id="PR00781">
    <property type="entry name" value="LIPOSIGPTASE"/>
</dbReference>
<feature type="active site" evidence="9">
    <location>
        <position position="130"/>
    </location>
</feature>
<keyword evidence="13" id="KW-1185">Reference proteome</keyword>
<comment type="subcellular location">
    <subcellularLocation>
        <location evidence="9">Cell membrane</location>
        <topology evidence="9">Multi-pass membrane protein</topology>
    </subcellularLocation>
</comment>
<keyword evidence="4 9" id="KW-0812">Transmembrane</keyword>
<comment type="caution">
    <text evidence="9">Lacks conserved residue(s) required for the propagation of feature annotation.</text>
</comment>
<dbReference type="GO" id="GO:0005886">
    <property type="term" value="C:plasma membrane"/>
    <property type="evidence" value="ECO:0007669"/>
    <property type="project" value="UniProtKB-SubCell"/>
</dbReference>
<dbReference type="EMBL" id="CP015243">
    <property type="protein sequence ID" value="ANF59310.1"/>
    <property type="molecule type" value="Genomic_DNA"/>
</dbReference>
<protein>
    <recommendedName>
        <fullName evidence="9">Lipoprotein signal peptidase</fullName>
        <ecNumber evidence="9">3.4.23.36</ecNumber>
    </recommendedName>
    <alternativeName>
        <fullName evidence="9">Prolipoprotein signal peptidase</fullName>
    </alternativeName>
    <alternativeName>
        <fullName evidence="9">Signal peptidase II</fullName>
        <shortName evidence="9">SPase II</shortName>
    </alternativeName>
</protein>
<dbReference type="Pfam" id="PF01252">
    <property type="entry name" value="Peptidase_A8"/>
    <property type="match status" value="1"/>
</dbReference>
<dbReference type="AlphaFoldDB" id="A0A172YJC1"/>
<gene>
    <name evidence="9" type="primary">lspA</name>
    <name evidence="12" type="ORF">A5892_19145</name>
</gene>
<evidence type="ECO:0000256" key="1">
    <source>
        <dbReference type="ARBA" id="ARBA00006139"/>
    </source>
</evidence>
<comment type="catalytic activity">
    <reaction evidence="9 10">
        <text>Release of signal peptides from bacterial membrane prolipoproteins. Hydrolyzes -Xaa-Yaa-Zaa-|-(S,diacylglyceryl)Cys-, in which Xaa is hydrophobic (preferably Leu), and Yaa (Ala or Ser) and Zaa (Gly or Ala) have small, neutral side chains.</text>
        <dbReference type="EC" id="3.4.23.36"/>
    </reaction>
</comment>
<feature type="transmembrane region" description="Helical" evidence="9">
    <location>
        <begin position="77"/>
        <end position="95"/>
    </location>
</feature>
<proteinExistence type="inferred from homology"/>
<evidence type="ECO:0000256" key="7">
    <source>
        <dbReference type="ARBA" id="ARBA00022989"/>
    </source>
</evidence>
<evidence type="ECO:0000256" key="10">
    <source>
        <dbReference type="RuleBase" id="RU000594"/>
    </source>
</evidence>
<dbReference type="RefSeq" id="WP_064124142.1">
    <property type="nucleotide sequence ID" value="NZ_CP015243.1"/>
</dbReference>
<name>A0A172YJC1_9GAMM</name>
<dbReference type="PANTHER" id="PTHR33695:SF1">
    <property type="entry name" value="LIPOPROTEIN SIGNAL PEPTIDASE"/>
    <property type="match status" value="1"/>
</dbReference>
<evidence type="ECO:0000256" key="9">
    <source>
        <dbReference type="HAMAP-Rule" id="MF_00161"/>
    </source>
</evidence>
<keyword evidence="8 9" id="KW-0472">Membrane</keyword>
<feature type="active site" evidence="9">
    <location>
        <position position="149"/>
    </location>
</feature>
<feature type="transmembrane region" description="Helical" evidence="9">
    <location>
        <begin position="102"/>
        <end position="120"/>
    </location>
</feature>
<evidence type="ECO:0000256" key="5">
    <source>
        <dbReference type="ARBA" id="ARBA00022750"/>
    </source>
</evidence>
<reference evidence="12 13" key="1">
    <citation type="submission" date="2016-04" db="EMBL/GenBank/DDBJ databases">
        <title>Complete Genome Sequence of Halotalea alkalilenta IHB B 13600.</title>
        <authorList>
            <person name="Swarnkar M.K."/>
            <person name="Sharma A."/>
            <person name="Kaushal K."/>
            <person name="Soni R."/>
            <person name="Rana S."/>
            <person name="Singh A.K."/>
            <person name="Gulati A."/>
        </authorList>
    </citation>
    <scope>NUCLEOTIDE SEQUENCE [LARGE SCALE GENOMIC DNA]</scope>
    <source>
        <strain evidence="12 13">IHB B 13600</strain>
    </source>
</reference>
<dbReference type="STRING" id="376489.A5892_19145"/>
<dbReference type="PANTHER" id="PTHR33695">
    <property type="entry name" value="LIPOPROTEIN SIGNAL PEPTIDASE"/>
    <property type="match status" value="1"/>
</dbReference>
<dbReference type="InterPro" id="IPR001872">
    <property type="entry name" value="Peptidase_A8"/>
</dbReference>
<accession>A0A172YJC1</accession>
<comment type="function">
    <text evidence="9 10">This protein specifically catalyzes the removal of signal peptides from prolipoproteins.</text>
</comment>
<keyword evidence="2 9" id="KW-1003">Cell membrane</keyword>
<evidence type="ECO:0000313" key="12">
    <source>
        <dbReference type="EMBL" id="ANF59310.1"/>
    </source>
</evidence>
<comment type="pathway">
    <text evidence="9">Protein modification; lipoprotein biosynthesis (signal peptide cleavage).</text>
</comment>
<organism evidence="12 13">
    <name type="scientific">Halotalea alkalilenta</name>
    <dbReference type="NCBI Taxonomy" id="376489"/>
    <lineage>
        <taxon>Bacteria</taxon>
        <taxon>Pseudomonadati</taxon>
        <taxon>Pseudomonadota</taxon>
        <taxon>Gammaproteobacteria</taxon>
        <taxon>Oceanospirillales</taxon>
        <taxon>Halomonadaceae</taxon>
        <taxon>Halotalea</taxon>
    </lineage>
</organism>
<dbReference type="EC" id="3.4.23.36" evidence="9"/>